<evidence type="ECO:0000313" key="3">
    <source>
        <dbReference type="Proteomes" id="UP000234349"/>
    </source>
</evidence>
<protein>
    <submittedName>
        <fullName evidence="2">DUF3021 domain-containing protein</fullName>
    </submittedName>
</protein>
<organism evidence="2 3">
    <name type="scientific">Latilactobacillus sakei</name>
    <name type="common">Lactobacillus sakei</name>
    <dbReference type="NCBI Taxonomy" id="1599"/>
    <lineage>
        <taxon>Bacteria</taxon>
        <taxon>Bacillati</taxon>
        <taxon>Bacillota</taxon>
        <taxon>Bacilli</taxon>
        <taxon>Lactobacillales</taxon>
        <taxon>Lactobacillaceae</taxon>
        <taxon>Latilactobacillus</taxon>
    </lineage>
</organism>
<dbReference type="Proteomes" id="UP000234349">
    <property type="component" value="Unassembled WGS sequence"/>
</dbReference>
<dbReference type="RefSeq" id="WP_099769257.1">
    <property type="nucleotide sequence ID" value="NZ_MKGG01000019.1"/>
</dbReference>
<gene>
    <name evidence="2" type="ORF">CUR37_00020</name>
</gene>
<sequence length="141" mass="16093">MLKESLKSAGIGLLIGSFTFLVVIMSLNSTVTITRANILSNWVMSALIGIISMIFDSEKIPFAWAIFSHYCGVLLLVGLTGIYNGLWPIFIDHPVRHVLFVTLIYALVWLGLQISNWIDVRRMNEKLAKRRQMKKKKKKRD</sequence>
<keyword evidence="1" id="KW-1133">Transmembrane helix</keyword>
<feature type="transmembrane region" description="Helical" evidence="1">
    <location>
        <begin position="98"/>
        <end position="120"/>
    </location>
</feature>
<feature type="transmembrane region" description="Helical" evidence="1">
    <location>
        <begin position="62"/>
        <end position="86"/>
    </location>
</feature>
<name>A0AAX0VDE7_LATSK</name>
<accession>A0AAX0VDE7</accession>
<dbReference type="AlphaFoldDB" id="A0AAX0VDE7"/>
<evidence type="ECO:0000256" key="1">
    <source>
        <dbReference type="SAM" id="Phobius"/>
    </source>
</evidence>
<keyword evidence="1" id="KW-0472">Membrane</keyword>
<reference evidence="2 3" key="1">
    <citation type="submission" date="2016-09" db="EMBL/GenBank/DDBJ databases">
        <authorList>
            <person name="Inglin R.C."/>
        </authorList>
    </citation>
    <scope>NUCLEOTIDE SEQUENCE [LARGE SCALE GENOMIC DNA]</scope>
    <source>
        <strain evidence="2 3">RI-517</strain>
    </source>
</reference>
<dbReference type="InterPro" id="IPR021560">
    <property type="entry name" value="DUF3021"/>
</dbReference>
<feature type="transmembrane region" description="Helical" evidence="1">
    <location>
        <begin position="39"/>
        <end position="55"/>
    </location>
</feature>
<proteinExistence type="predicted"/>
<dbReference type="Pfam" id="PF11457">
    <property type="entry name" value="DUF3021"/>
    <property type="match status" value="1"/>
</dbReference>
<comment type="caution">
    <text evidence="2">The sequence shown here is derived from an EMBL/GenBank/DDBJ whole genome shotgun (WGS) entry which is preliminary data.</text>
</comment>
<evidence type="ECO:0000313" key="2">
    <source>
        <dbReference type="EMBL" id="PKX80113.1"/>
    </source>
</evidence>
<dbReference type="EMBL" id="MKGH01000001">
    <property type="protein sequence ID" value="PKX80113.1"/>
    <property type="molecule type" value="Genomic_DNA"/>
</dbReference>
<keyword evidence="1" id="KW-0812">Transmembrane</keyword>
<feature type="transmembrane region" description="Helical" evidence="1">
    <location>
        <begin position="12"/>
        <end position="33"/>
    </location>
</feature>